<keyword evidence="1" id="KW-1133">Transmembrane helix</keyword>
<reference evidence="2 3" key="1">
    <citation type="journal article" date="2016" name="Nat. Commun.">
        <title>Thousands of microbial genomes shed light on interconnected biogeochemical processes in an aquifer system.</title>
        <authorList>
            <person name="Anantharaman K."/>
            <person name="Brown C.T."/>
            <person name="Hug L.A."/>
            <person name="Sharon I."/>
            <person name="Castelle C.J."/>
            <person name="Probst A.J."/>
            <person name="Thomas B.C."/>
            <person name="Singh A."/>
            <person name="Wilkins M.J."/>
            <person name="Karaoz U."/>
            <person name="Brodie E.L."/>
            <person name="Williams K.H."/>
            <person name="Hubbard S.S."/>
            <person name="Banfield J.F."/>
        </authorList>
    </citation>
    <scope>NUCLEOTIDE SEQUENCE [LARGE SCALE GENOMIC DNA]</scope>
</reference>
<keyword evidence="1" id="KW-0472">Membrane</keyword>
<organism evidence="2 3">
    <name type="scientific">Candidatus Amesbacteria bacterium RIFCSPHIGHO2_01_FULL_48_32b</name>
    <dbReference type="NCBI Taxonomy" id="1797253"/>
    <lineage>
        <taxon>Bacteria</taxon>
        <taxon>Candidatus Amesiibacteriota</taxon>
    </lineage>
</organism>
<gene>
    <name evidence="2" type="ORF">A2876_03070</name>
</gene>
<dbReference type="Proteomes" id="UP000178176">
    <property type="component" value="Unassembled WGS sequence"/>
</dbReference>
<keyword evidence="1" id="KW-0812">Transmembrane</keyword>
<accession>A0A1F4YF77</accession>
<dbReference type="EMBL" id="MEXH01000011">
    <property type="protein sequence ID" value="OGC92639.1"/>
    <property type="molecule type" value="Genomic_DNA"/>
</dbReference>
<evidence type="ECO:0000313" key="3">
    <source>
        <dbReference type="Proteomes" id="UP000178176"/>
    </source>
</evidence>
<name>A0A1F4YF77_9BACT</name>
<evidence type="ECO:0000256" key="1">
    <source>
        <dbReference type="SAM" id="Phobius"/>
    </source>
</evidence>
<proteinExistence type="predicted"/>
<comment type="caution">
    <text evidence="2">The sequence shown here is derived from an EMBL/GenBank/DDBJ whole genome shotgun (WGS) entry which is preliminary data.</text>
</comment>
<protein>
    <submittedName>
        <fullName evidence="2">Uncharacterized protein</fullName>
    </submittedName>
</protein>
<dbReference type="AlphaFoldDB" id="A0A1F4YF77"/>
<evidence type="ECO:0000313" key="2">
    <source>
        <dbReference type="EMBL" id="OGC92639.1"/>
    </source>
</evidence>
<feature type="transmembrane region" description="Helical" evidence="1">
    <location>
        <begin position="20"/>
        <end position="40"/>
    </location>
</feature>
<sequence length="103" mass="11341">MDEKPPPPHPDNSGRGCVFPAIMITLGATIPFLNTFWANIIPDRLSPTQSEVVKWTDVVRLAAIITHLSYNTLSPNPDIPWYVSTVPQAVIGAATSISLLRRY</sequence>